<dbReference type="Proteomes" id="UP000623608">
    <property type="component" value="Unassembled WGS sequence"/>
</dbReference>
<dbReference type="EMBL" id="BOMY01000001">
    <property type="protein sequence ID" value="GIF17336.1"/>
    <property type="molecule type" value="Genomic_DNA"/>
</dbReference>
<sequence length="266" mass="28667">MRAAPFLAGVLAVLALAAGCGDHSVPPAGAGGQSSPVPQTSPTEPDALSALPAALRPRVPKFPAPPTPTPVTLPADGKAGWFSRIPTTQKVAFITIDDGWSKDPQALKLFQAAHVPITLFLEINAIKSDPGYFKPLQDSGAVIENHTISHPNLKGRSYAFQKHEICGGADQLAQYYGRRPVLFRPPGGTHDATTLRVAHDCGMKAAFFWKETTDHGKVFYQEGHTVQPGDIILMHFRPRFVDDFLAVLNAIHKAGLTPARLQDYIP</sequence>
<dbReference type="Gene3D" id="3.20.20.370">
    <property type="entry name" value="Glycoside hydrolase/deacetylase"/>
    <property type="match status" value="1"/>
</dbReference>
<dbReference type="InterPro" id="IPR002509">
    <property type="entry name" value="NODB_dom"/>
</dbReference>
<dbReference type="SUPFAM" id="SSF88713">
    <property type="entry name" value="Glycoside hydrolase/deacetylase"/>
    <property type="match status" value="1"/>
</dbReference>
<organism evidence="4 5">
    <name type="scientific">Paractinoplanes tereljensis</name>
    <dbReference type="NCBI Taxonomy" id="571912"/>
    <lineage>
        <taxon>Bacteria</taxon>
        <taxon>Bacillati</taxon>
        <taxon>Actinomycetota</taxon>
        <taxon>Actinomycetes</taxon>
        <taxon>Micromonosporales</taxon>
        <taxon>Micromonosporaceae</taxon>
        <taxon>Paractinoplanes</taxon>
    </lineage>
</organism>
<dbReference type="Pfam" id="PF01522">
    <property type="entry name" value="Polysacc_deac_1"/>
    <property type="match status" value="1"/>
</dbReference>
<name>A0A919NG20_9ACTN</name>
<evidence type="ECO:0000259" key="3">
    <source>
        <dbReference type="PROSITE" id="PS51677"/>
    </source>
</evidence>
<dbReference type="PANTHER" id="PTHR10587">
    <property type="entry name" value="GLYCOSYL TRANSFERASE-RELATED"/>
    <property type="match status" value="1"/>
</dbReference>
<proteinExistence type="predicted"/>
<dbReference type="PANTHER" id="PTHR10587:SF134">
    <property type="entry name" value="SECRETED PROTEIN"/>
    <property type="match status" value="1"/>
</dbReference>
<dbReference type="PROSITE" id="PS51257">
    <property type="entry name" value="PROKAR_LIPOPROTEIN"/>
    <property type="match status" value="1"/>
</dbReference>
<evidence type="ECO:0000256" key="2">
    <source>
        <dbReference type="SAM" id="SignalP"/>
    </source>
</evidence>
<reference evidence="4" key="1">
    <citation type="submission" date="2021-01" db="EMBL/GenBank/DDBJ databases">
        <title>Whole genome shotgun sequence of Actinoplanes tereljensis NBRC 105297.</title>
        <authorList>
            <person name="Komaki H."/>
            <person name="Tamura T."/>
        </authorList>
    </citation>
    <scope>NUCLEOTIDE SEQUENCE</scope>
    <source>
        <strain evidence="4">NBRC 105297</strain>
    </source>
</reference>
<feature type="compositionally biased region" description="Polar residues" evidence="1">
    <location>
        <begin position="33"/>
        <end position="43"/>
    </location>
</feature>
<dbReference type="CDD" id="cd10917">
    <property type="entry name" value="CE4_NodB_like_6s_7s"/>
    <property type="match status" value="1"/>
</dbReference>
<dbReference type="RefSeq" id="WP_203797225.1">
    <property type="nucleotide sequence ID" value="NZ_BOMY01000001.1"/>
</dbReference>
<protein>
    <submittedName>
        <fullName evidence="4">Chitooligosaccharide deacetylase</fullName>
    </submittedName>
</protein>
<comment type="caution">
    <text evidence="4">The sequence shown here is derived from an EMBL/GenBank/DDBJ whole genome shotgun (WGS) entry which is preliminary data.</text>
</comment>
<evidence type="ECO:0000313" key="4">
    <source>
        <dbReference type="EMBL" id="GIF17336.1"/>
    </source>
</evidence>
<feature type="signal peptide" evidence="2">
    <location>
        <begin position="1"/>
        <end position="17"/>
    </location>
</feature>
<evidence type="ECO:0000313" key="5">
    <source>
        <dbReference type="Proteomes" id="UP000623608"/>
    </source>
</evidence>
<dbReference type="GO" id="GO:0005975">
    <property type="term" value="P:carbohydrate metabolic process"/>
    <property type="evidence" value="ECO:0007669"/>
    <property type="project" value="InterPro"/>
</dbReference>
<dbReference type="InterPro" id="IPR050248">
    <property type="entry name" value="Polysacc_deacetylase_ArnD"/>
</dbReference>
<accession>A0A919NG20</accession>
<keyword evidence="2" id="KW-0732">Signal</keyword>
<dbReference type="GO" id="GO:0016810">
    <property type="term" value="F:hydrolase activity, acting on carbon-nitrogen (but not peptide) bonds"/>
    <property type="evidence" value="ECO:0007669"/>
    <property type="project" value="InterPro"/>
</dbReference>
<feature type="region of interest" description="Disordered" evidence="1">
    <location>
        <begin position="27"/>
        <end position="47"/>
    </location>
</feature>
<gene>
    <name evidence="4" type="ORF">Ate02nite_00660</name>
</gene>
<dbReference type="AlphaFoldDB" id="A0A919NG20"/>
<feature type="chain" id="PRO_5037801288" evidence="2">
    <location>
        <begin position="18"/>
        <end position="266"/>
    </location>
</feature>
<dbReference type="PROSITE" id="PS51677">
    <property type="entry name" value="NODB"/>
    <property type="match status" value="1"/>
</dbReference>
<feature type="domain" description="NodB homology" evidence="3">
    <location>
        <begin position="90"/>
        <end position="266"/>
    </location>
</feature>
<evidence type="ECO:0000256" key="1">
    <source>
        <dbReference type="SAM" id="MobiDB-lite"/>
    </source>
</evidence>
<dbReference type="InterPro" id="IPR011330">
    <property type="entry name" value="Glyco_hydro/deAcase_b/a-brl"/>
</dbReference>
<keyword evidence="5" id="KW-1185">Reference proteome</keyword>